<evidence type="ECO:0000256" key="3">
    <source>
        <dbReference type="SAM" id="Coils"/>
    </source>
</evidence>
<feature type="signal peptide" evidence="4">
    <location>
        <begin position="1"/>
        <end position="30"/>
    </location>
</feature>
<dbReference type="Gene3D" id="3.30.910.20">
    <property type="entry name" value="Skp domain"/>
    <property type="match status" value="1"/>
</dbReference>
<protein>
    <recommendedName>
        <fullName evidence="7">Molecular chaperone</fullName>
    </recommendedName>
</protein>
<dbReference type="GO" id="GO:0005829">
    <property type="term" value="C:cytosol"/>
    <property type="evidence" value="ECO:0007669"/>
    <property type="project" value="TreeGrafter"/>
</dbReference>
<feature type="chain" id="PRO_5019438365" description="Molecular chaperone" evidence="4">
    <location>
        <begin position="31"/>
        <end position="177"/>
    </location>
</feature>
<evidence type="ECO:0000256" key="2">
    <source>
        <dbReference type="ARBA" id="ARBA00022729"/>
    </source>
</evidence>
<dbReference type="AlphaFoldDB" id="A0A432WWP3"/>
<sequence length="177" mass="20176">MKKEERTLKAVAITFAALIALVATMVPAQAQDSSPKVAVIDVARVFAEMPERDEISNKLEEEFAEPMAQLQQLEEEFEGLRERLERDEAIMTEEEKVAAQNELRQRAAGLQRGGEQLNQYMQQRENEERNVLLEKMFVVVDAYAEEQGFDLIMDKGRMLYSAPALDISDAIIERLVQ</sequence>
<accession>A0A432WWP3</accession>
<dbReference type="SUPFAM" id="SSF111384">
    <property type="entry name" value="OmpH-like"/>
    <property type="match status" value="1"/>
</dbReference>
<keyword evidence="2 4" id="KW-0732">Signal</keyword>
<dbReference type="GO" id="GO:0050821">
    <property type="term" value="P:protein stabilization"/>
    <property type="evidence" value="ECO:0007669"/>
    <property type="project" value="TreeGrafter"/>
</dbReference>
<name>A0A432WWP3_9GAMM</name>
<keyword evidence="6" id="KW-1185">Reference proteome</keyword>
<dbReference type="PANTHER" id="PTHR35089:SF1">
    <property type="entry name" value="CHAPERONE PROTEIN SKP"/>
    <property type="match status" value="1"/>
</dbReference>
<dbReference type="EMBL" id="PIPP01000001">
    <property type="protein sequence ID" value="RUO38210.1"/>
    <property type="molecule type" value="Genomic_DNA"/>
</dbReference>
<dbReference type="SMART" id="SM00935">
    <property type="entry name" value="OmpH"/>
    <property type="match status" value="1"/>
</dbReference>
<evidence type="ECO:0000256" key="4">
    <source>
        <dbReference type="SAM" id="SignalP"/>
    </source>
</evidence>
<dbReference type="PANTHER" id="PTHR35089">
    <property type="entry name" value="CHAPERONE PROTEIN SKP"/>
    <property type="match status" value="1"/>
</dbReference>
<reference evidence="6" key="1">
    <citation type="journal article" date="2018" name="Front. Microbiol.">
        <title>Genome-Based Analysis Reveals the Taxonomy and Diversity of the Family Idiomarinaceae.</title>
        <authorList>
            <person name="Liu Y."/>
            <person name="Lai Q."/>
            <person name="Shao Z."/>
        </authorList>
    </citation>
    <scope>NUCLEOTIDE SEQUENCE [LARGE SCALE GENOMIC DNA]</scope>
    <source>
        <strain evidence="6">AIS</strain>
    </source>
</reference>
<evidence type="ECO:0000313" key="5">
    <source>
        <dbReference type="EMBL" id="RUO38210.1"/>
    </source>
</evidence>
<comment type="caution">
    <text evidence="5">The sequence shown here is derived from an EMBL/GenBank/DDBJ whole genome shotgun (WGS) entry which is preliminary data.</text>
</comment>
<dbReference type="Proteomes" id="UP000286934">
    <property type="component" value="Unassembled WGS sequence"/>
</dbReference>
<evidence type="ECO:0008006" key="7">
    <source>
        <dbReference type="Google" id="ProtNLM"/>
    </source>
</evidence>
<dbReference type="InterPro" id="IPR005632">
    <property type="entry name" value="Chaperone_Skp"/>
</dbReference>
<evidence type="ECO:0000313" key="6">
    <source>
        <dbReference type="Proteomes" id="UP000286934"/>
    </source>
</evidence>
<keyword evidence="3" id="KW-0175">Coiled coil</keyword>
<gene>
    <name evidence="5" type="ORF">CWE13_00735</name>
</gene>
<organism evidence="5 6">
    <name type="scientific">Aliidiomarina shirensis</name>
    <dbReference type="NCBI Taxonomy" id="1048642"/>
    <lineage>
        <taxon>Bacteria</taxon>
        <taxon>Pseudomonadati</taxon>
        <taxon>Pseudomonadota</taxon>
        <taxon>Gammaproteobacteria</taxon>
        <taxon>Alteromonadales</taxon>
        <taxon>Idiomarinaceae</taxon>
        <taxon>Aliidiomarina</taxon>
    </lineage>
</organism>
<dbReference type="Pfam" id="PF03938">
    <property type="entry name" value="OmpH"/>
    <property type="match status" value="1"/>
</dbReference>
<proteinExistence type="inferred from homology"/>
<feature type="coiled-coil region" evidence="3">
    <location>
        <begin position="56"/>
        <end position="130"/>
    </location>
</feature>
<comment type="similarity">
    <text evidence="1">Belongs to the Skp family.</text>
</comment>
<dbReference type="GO" id="GO:0051082">
    <property type="term" value="F:unfolded protein binding"/>
    <property type="evidence" value="ECO:0007669"/>
    <property type="project" value="InterPro"/>
</dbReference>
<evidence type="ECO:0000256" key="1">
    <source>
        <dbReference type="ARBA" id="ARBA00009091"/>
    </source>
</evidence>
<dbReference type="InterPro" id="IPR024930">
    <property type="entry name" value="Skp_dom_sf"/>
</dbReference>